<dbReference type="AlphaFoldDB" id="A0AAE3LTS5"/>
<comment type="similarity">
    <text evidence="1 3">Belongs to the short-chain dehydrogenases/reductases (SDR) family.</text>
</comment>
<dbReference type="PANTHER" id="PTHR43391:SF86">
    <property type="entry name" value="SHORT-CHAIN DEHYDROGENASE_REDUCTASE FAMILY PROTEIN"/>
    <property type="match status" value="1"/>
</dbReference>
<dbReference type="PRINTS" id="PR00081">
    <property type="entry name" value="GDHRDH"/>
</dbReference>
<sequence>MSICSLYEREQLLTYCPNQGNLPISKVVLITGTSTGLGISLAIQSARAGHRVYATMRNLGKKGGLEAAASDADVSVNILQLDVQDTASINAAVDTIIDAEGRIDTLINNAGAGFVRTTEQASEEDIDWVMDVNFMGVVRCTKAVMPHMRKARSGHIITISSVGGLVGQPFNEIYCAAKFAVEGYSEALACYVTPNFGINFTTVEPGGIQSEFANNVLKHVQGTGGMLEDEYLPILQKYIGGAENRQSGEDIYQTTDEVAAVVMKCMDAENPPIRTRTSKWGEDFTRFKTKLDPTGEKQQVAVVKQFLS</sequence>
<keyword evidence="2" id="KW-0560">Oxidoreductase</keyword>
<dbReference type="EMBL" id="JAOYFC010000003">
    <property type="protein sequence ID" value="MCV6825671.1"/>
    <property type="molecule type" value="Genomic_DNA"/>
</dbReference>
<dbReference type="RefSeq" id="WP_263954604.1">
    <property type="nucleotide sequence ID" value="NZ_JAOYFC010000003.1"/>
</dbReference>
<dbReference type="GO" id="GO:0005829">
    <property type="term" value="C:cytosol"/>
    <property type="evidence" value="ECO:0007669"/>
    <property type="project" value="TreeGrafter"/>
</dbReference>
<accession>A0AAE3LTS5</accession>
<reference evidence="4" key="1">
    <citation type="submission" date="2022-10" db="EMBL/GenBank/DDBJ databases">
        <authorList>
            <person name="Yue Y."/>
        </authorList>
    </citation>
    <scope>NUCLEOTIDE SEQUENCE</scope>
    <source>
        <strain evidence="4">Z654</strain>
    </source>
</reference>
<keyword evidence="5" id="KW-1185">Reference proteome</keyword>
<dbReference type="CDD" id="cd05374">
    <property type="entry name" value="17beta-HSD-like_SDR_c"/>
    <property type="match status" value="1"/>
</dbReference>
<dbReference type="PROSITE" id="PS00061">
    <property type="entry name" value="ADH_SHORT"/>
    <property type="match status" value="1"/>
</dbReference>
<organism evidence="4 5">
    <name type="scientific">Halocynthiibacter halioticoli</name>
    <dbReference type="NCBI Taxonomy" id="2986804"/>
    <lineage>
        <taxon>Bacteria</taxon>
        <taxon>Pseudomonadati</taxon>
        <taxon>Pseudomonadota</taxon>
        <taxon>Alphaproteobacteria</taxon>
        <taxon>Rhodobacterales</taxon>
        <taxon>Paracoccaceae</taxon>
        <taxon>Halocynthiibacter</taxon>
    </lineage>
</organism>
<proteinExistence type="inferred from homology"/>
<dbReference type="Gene3D" id="3.40.50.720">
    <property type="entry name" value="NAD(P)-binding Rossmann-like Domain"/>
    <property type="match status" value="1"/>
</dbReference>
<name>A0AAE3LTS5_9RHOB</name>
<evidence type="ECO:0000256" key="2">
    <source>
        <dbReference type="ARBA" id="ARBA00023002"/>
    </source>
</evidence>
<evidence type="ECO:0000313" key="4">
    <source>
        <dbReference type="EMBL" id="MCV6825671.1"/>
    </source>
</evidence>
<dbReference type="Proteomes" id="UP001208041">
    <property type="component" value="Unassembled WGS sequence"/>
</dbReference>
<dbReference type="PANTHER" id="PTHR43391">
    <property type="entry name" value="RETINOL DEHYDROGENASE-RELATED"/>
    <property type="match status" value="1"/>
</dbReference>
<comment type="caution">
    <text evidence="4">The sequence shown here is derived from an EMBL/GenBank/DDBJ whole genome shotgun (WGS) entry which is preliminary data.</text>
</comment>
<gene>
    <name evidence="4" type="ORF">OH136_14005</name>
</gene>
<dbReference type="SUPFAM" id="SSF51735">
    <property type="entry name" value="NAD(P)-binding Rossmann-fold domains"/>
    <property type="match status" value="1"/>
</dbReference>
<dbReference type="Pfam" id="PF00106">
    <property type="entry name" value="adh_short"/>
    <property type="match status" value="1"/>
</dbReference>
<evidence type="ECO:0000256" key="3">
    <source>
        <dbReference type="RuleBase" id="RU000363"/>
    </source>
</evidence>
<dbReference type="GO" id="GO:0016491">
    <property type="term" value="F:oxidoreductase activity"/>
    <property type="evidence" value="ECO:0007669"/>
    <property type="project" value="UniProtKB-KW"/>
</dbReference>
<dbReference type="InterPro" id="IPR020904">
    <property type="entry name" value="Sc_DH/Rdtase_CS"/>
</dbReference>
<dbReference type="InterPro" id="IPR002347">
    <property type="entry name" value="SDR_fam"/>
</dbReference>
<evidence type="ECO:0000313" key="5">
    <source>
        <dbReference type="Proteomes" id="UP001208041"/>
    </source>
</evidence>
<evidence type="ECO:0000256" key="1">
    <source>
        <dbReference type="ARBA" id="ARBA00006484"/>
    </source>
</evidence>
<protein>
    <submittedName>
        <fullName evidence="4">SDR family oxidoreductase</fullName>
    </submittedName>
</protein>
<dbReference type="PRINTS" id="PR00080">
    <property type="entry name" value="SDRFAMILY"/>
</dbReference>
<dbReference type="InterPro" id="IPR036291">
    <property type="entry name" value="NAD(P)-bd_dom_sf"/>
</dbReference>